<keyword evidence="3" id="KW-1185">Reference proteome</keyword>
<name>A0A8T8DXF7_9EURY</name>
<dbReference type="Proteomes" id="UP000637819">
    <property type="component" value="Chromosome"/>
</dbReference>
<sequence length="214" mass="24160">MSQAPTKPPEPEDREEVLQDLGGENVDEQLERGEEKHEAAEAERQEQKQEQLESAADGQAIEDWLTQETTRDIDTISFRGREFEFSQPGVIHRRQTMKLLSESDPETFEDVDPDDDEAVNETIEENLDPESIRSVVGLYDHQLETITELCTDPVMGDETVPEGDDLSRGAQRWGRFKLEDKTDADGNVIKEGLSTLSQQVVAERLEATDEDEGN</sequence>
<proteinExistence type="predicted"/>
<dbReference type="EMBL" id="CP069188">
    <property type="protein sequence ID" value="QRV14219.1"/>
    <property type="molecule type" value="Genomic_DNA"/>
</dbReference>
<feature type="compositionally biased region" description="Basic and acidic residues" evidence="1">
    <location>
        <begin position="29"/>
        <end position="51"/>
    </location>
</feature>
<evidence type="ECO:0000313" key="3">
    <source>
        <dbReference type="Proteomes" id="UP000637819"/>
    </source>
</evidence>
<feature type="region of interest" description="Disordered" evidence="1">
    <location>
        <begin position="1"/>
        <end position="67"/>
    </location>
</feature>
<dbReference type="GeneID" id="62876435"/>
<evidence type="ECO:0000256" key="1">
    <source>
        <dbReference type="SAM" id="MobiDB-lite"/>
    </source>
</evidence>
<organism evidence="2 3">
    <name type="scientific">Haloterrigena salifodinae</name>
    <dbReference type="NCBI Taxonomy" id="2675099"/>
    <lineage>
        <taxon>Archaea</taxon>
        <taxon>Methanobacteriati</taxon>
        <taxon>Methanobacteriota</taxon>
        <taxon>Stenosarchaea group</taxon>
        <taxon>Halobacteria</taxon>
        <taxon>Halobacteriales</taxon>
        <taxon>Natrialbaceae</taxon>
        <taxon>Haloterrigena</taxon>
    </lineage>
</organism>
<dbReference type="AlphaFoldDB" id="A0A8T8DXF7"/>
<protein>
    <submittedName>
        <fullName evidence="2">Uncharacterized protein</fullName>
    </submittedName>
</protein>
<accession>A0A8T8DXF7</accession>
<dbReference type="RefSeq" id="WP_204747072.1">
    <property type="nucleotide sequence ID" value="NZ_CP069188.1"/>
</dbReference>
<evidence type="ECO:0000313" key="2">
    <source>
        <dbReference type="EMBL" id="QRV14219.1"/>
    </source>
</evidence>
<reference evidence="2 3" key="1">
    <citation type="submission" date="2021-01" db="EMBL/GenBank/DDBJ databases">
        <title>Genome Sequence and Methylation Pattern of Haloterrigena salifodinae BOL5-1, An Extremely Halophilic Archaeon from a Bolivian Salt Mine.</title>
        <authorList>
            <person name="DasSarma P."/>
            <person name="Anton B.P."/>
            <person name="DasSarma S.L."/>
            <person name="von Ehrenheim H.A.L."/>
            <person name="Martinez F.L."/>
            <person name="Guzman D."/>
            <person name="Roberts R.J."/>
            <person name="DasSarma S."/>
        </authorList>
    </citation>
    <scope>NUCLEOTIDE SEQUENCE [LARGE SCALE GENOMIC DNA]</scope>
    <source>
        <strain evidence="2 3">BOL5-1</strain>
    </source>
</reference>
<dbReference type="KEGG" id="hsal:JMJ58_14885"/>
<gene>
    <name evidence="2" type="ORF">JMJ58_14885</name>
</gene>